<dbReference type="EMBL" id="JAUSTP010000015">
    <property type="protein sequence ID" value="MDQ0190171.1"/>
    <property type="molecule type" value="Genomic_DNA"/>
</dbReference>
<name>A0ABT9XKB4_9BACL</name>
<dbReference type="RefSeq" id="WP_274457371.1">
    <property type="nucleotide sequence ID" value="NZ_CP067097.1"/>
</dbReference>
<reference evidence="1 2" key="1">
    <citation type="submission" date="2023-07" db="EMBL/GenBank/DDBJ databases">
        <title>Genomic Encyclopedia of Type Strains, Phase IV (KMG-IV): sequencing the most valuable type-strain genomes for metagenomic binning, comparative biology and taxonomic classification.</title>
        <authorList>
            <person name="Goeker M."/>
        </authorList>
    </citation>
    <scope>NUCLEOTIDE SEQUENCE [LARGE SCALE GENOMIC DNA]</scope>
    <source>
        <strain evidence="1 2">DSM 4006</strain>
    </source>
</reference>
<dbReference type="Pfam" id="PF05582">
    <property type="entry name" value="Peptidase_U57"/>
    <property type="match status" value="1"/>
</dbReference>
<sequence>MWKSGDLVTRKSYGKDVCFVIVEVDAATETAILKGIDVRLMADAPYDDLAAVTEEERKEFEAHRHRVESECLRLITSRRSMEREKRSLRKETRFQSNPDFFERPGRVLHLDGDGTYLEKCLTTYRELGIRAVGKHVPEAQMPEAVTGLLQQYEPDILIITGHDGVIRKGKSWADIGNYRNSGNFVKAVMNARKHERNMDDLVIIAGACQSHFEAILDAGANFASSPQRIMIHALDPVFIAEKIAFTPVNETINVYDVVRSTYTGTDGIGGLESRGKYRLGLPKSLYE</sequence>
<keyword evidence="2" id="KW-1185">Reference proteome</keyword>
<evidence type="ECO:0000313" key="1">
    <source>
        <dbReference type="EMBL" id="MDQ0190171.1"/>
    </source>
</evidence>
<dbReference type="InterPro" id="IPR008764">
    <property type="entry name" value="Peptidase_U57"/>
</dbReference>
<organism evidence="1 2">
    <name type="scientific">Alicyclobacillus cycloheptanicus</name>
    <dbReference type="NCBI Taxonomy" id="1457"/>
    <lineage>
        <taxon>Bacteria</taxon>
        <taxon>Bacillati</taxon>
        <taxon>Bacillota</taxon>
        <taxon>Bacilli</taxon>
        <taxon>Bacillales</taxon>
        <taxon>Alicyclobacillaceae</taxon>
        <taxon>Alicyclobacillus</taxon>
    </lineage>
</organism>
<accession>A0ABT9XKB4</accession>
<gene>
    <name evidence="1" type="ORF">J2S03_002034</name>
</gene>
<dbReference type="Proteomes" id="UP001232973">
    <property type="component" value="Unassembled WGS sequence"/>
</dbReference>
<evidence type="ECO:0000313" key="2">
    <source>
        <dbReference type="Proteomes" id="UP001232973"/>
    </source>
</evidence>
<protein>
    <submittedName>
        <fullName evidence="1">Spore coat assembly protein</fullName>
    </submittedName>
</protein>
<proteinExistence type="predicted"/>
<dbReference type="PIRSF" id="PIRSF011575">
    <property type="entry name" value="YabG"/>
    <property type="match status" value="1"/>
</dbReference>
<dbReference type="NCBIfam" id="TIGR02855">
    <property type="entry name" value="spore_yabG"/>
    <property type="match status" value="1"/>
</dbReference>
<comment type="caution">
    <text evidence="1">The sequence shown here is derived from an EMBL/GenBank/DDBJ whole genome shotgun (WGS) entry which is preliminary data.</text>
</comment>